<reference evidence="1 2" key="1">
    <citation type="submission" date="2014-07" db="EMBL/GenBank/DDBJ databases">
        <title>Comparative analysis of Nitrosococcus oceani genome inventories of strains from Pacific and Atlantic gyres.</title>
        <authorList>
            <person name="Lim C.K."/>
            <person name="Wang L."/>
            <person name="Sayavedra-Soto L.A."/>
            <person name="Klotz M.G."/>
        </authorList>
    </citation>
    <scope>NUCLEOTIDE SEQUENCE [LARGE SCALE GENOMIC DNA]</scope>
    <source>
        <strain evidence="1 2">C-27</strain>
    </source>
</reference>
<sequence>MCARRHFNLIGGGVFLLFGACANGAEWRFTPLLAGGEIYTDNVTLAPRGEEESDFITQITPGFSLRGRGSRLQLGANYLMQNLFFAKDGDRNTTFHRFLGLARAELAKDHLFFDLRATVFQALISPTGAAPPFRGFGGGMGGG</sequence>
<dbReference type="HOGENOM" id="CLU_1819918_0_0_6"/>
<dbReference type="EMBL" id="JPGN01000063">
    <property type="protein sequence ID" value="KFI19047.1"/>
    <property type="molecule type" value="Genomic_DNA"/>
</dbReference>
<accession>A0A0E2ZL42</accession>
<evidence type="ECO:0000313" key="1">
    <source>
        <dbReference type="EMBL" id="KFI19047.1"/>
    </source>
</evidence>
<name>A0A0E2ZL42_9GAMM</name>
<proteinExistence type="predicted"/>
<organism evidence="1 2">
    <name type="scientific">Nitrosococcus oceani C-27</name>
    <dbReference type="NCBI Taxonomy" id="314279"/>
    <lineage>
        <taxon>Bacteria</taxon>
        <taxon>Pseudomonadati</taxon>
        <taxon>Pseudomonadota</taxon>
        <taxon>Gammaproteobacteria</taxon>
        <taxon>Chromatiales</taxon>
        <taxon>Chromatiaceae</taxon>
        <taxon>Nitrosococcus</taxon>
    </lineage>
</organism>
<protein>
    <submittedName>
        <fullName evidence="1">Exosortase</fullName>
    </submittedName>
</protein>
<comment type="caution">
    <text evidence="1">The sequence shown here is derived from an EMBL/GenBank/DDBJ whole genome shotgun (WGS) entry which is preliminary data.</text>
</comment>
<gene>
    <name evidence="1" type="ORF">IB75_10580</name>
</gene>
<dbReference type="PROSITE" id="PS51257">
    <property type="entry name" value="PROKAR_LIPOPROTEIN"/>
    <property type="match status" value="1"/>
</dbReference>
<dbReference type="Proteomes" id="UP000028839">
    <property type="component" value="Unassembled WGS sequence"/>
</dbReference>
<feature type="non-terminal residue" evidence="1">
    <location>
        <position position="143"/>
    </location>
</feature>
<dbReference type="AlphaFoldDB" id="A0A0E2ZL42"/>
<evidence type="ECO:0000313" key="2">
    <source>
        <dbReference type="Proteomes" id="UP000028839"/>
    </source>
</evidence>